<organism evidence="2 3">
    <name type="scientific">Candidatus Endolissoclinum faulkneri L2</name>
    <dbReference type="NCBI Taxonomy" id="1193729"/>
    <lineage>
        <taxon>Bacteria</taxon>
        <taxon>Pseudomonadati</taxon>
        <taxon>Pseudomonadota</taxon>
        <taxon>Alphaproteobacteria</taxon>
        <taxon>Rhodospirillales</taxon>
        <taxon>Rhodospirillaceae</taxon>
        <taxon>Candidatus Endolissoclinum</taxon>
    </lineage>
</organism>
<sequence>MVIFSLCYAYNHLSLKCKIYKMIVHLDGNSAIGCFFNLILAVVINLTALILN</sequence>
<gene>
    <name evidence="2" type="ORF">A1OE_330</name>
</gene>
<keyword evidence="1" id="KW-0472">Membrane</keyword>
<evidence type="ECO:0000256" key="1">
    <source>
        <dbReference type="SAM" id="Phobius"/>
    </source>
</evidence>
<dbReference type="EMBL" id="CP003539">
    <property type="protein sequence ID" value="AFX98527.1"/>
    <property type="molecule type" value="Genomic_DNA"/>
</dbReference>
<accession>K7YM13</accession>
<evidence type="ECO:0000313" key="2">
    <source>
        <dbReference type="EMBL" id="AFX98527.1"/>
    </source>
</evidence>
<reference evidence="2 3" key="1">
    <citation type="journal article" date="2012" name="Proc. Natl. Acad. Sci. U.S.A.">
        <title>Genome streamlining and chemical defense in a coral reef symbiosis.</title>
        <authorList>
            <person name="Kwan J.C."/>
            <person name="Donia M.S."/>
            <person name="Han A.W."/>
            <person name="Hirose E."/>
            <person name="Haygood M.G."/>
            <person name="Schmidt E.W."/>
        </authorList>
    </citation>
    <scope>NUCLEOTIDE SEQUENCE [LARGE SCALE GENOMIC DNA]</scope>
    <source>
        <strain evidence="2 3">L2</strain>
    </source>
</reference>
<dbReference type="STRING" id="1193729.A1OE_330"/>
<keyword evidence="3" id="KW-1185">Reference proteome</keyword>
<keyword evidence="1" id="KW-0812">Transmembrane</keyword>
<evidence type="ECO:0000313" key="3">
    <source>
        <dbReference type="Proteomes" id="UP000010077"/>
    </source>
</evidence>
<dbReference type="AlphaFoldDB" id="K7YM13"/>
<feature type="transmembrane region" description="Helical" evidence="1">
    <location>
        <begin position="30"/>
        <end position="51"/>
    </location>
</feature>
<proteinExistence type="predicted"/>
<keyword evidence="1" id="KW-1133">Transmembrane helix</keyword>
<dbReference type="HOGENOM" id="CLU_3077906_0_0_5"/>
<dbReference type="Proteomes" id="UP000010077">
    <property type="component" value="Chromosome"/>
</dbReference>
<protein>
    <submittedName>
        <fullName evidence="2">Uncharacterized protein</fullName>
    </submittedName>
</protein>
<name>K7YM13_9PROT</name>
<dbReference type="KEGG" id="thal:A1OE_330"/>